<dbReference type="Proteomes" id="UP000186465">
    <property type="component" value="Unassembled WGS sequence"/>
</dbReference>
<evidence type="ECO:0000313" key="12">
    <source>
        <dbReference type="Proteomes" id="UP000186465"/>
    </source>
</evidence>
<dbReference type="PROSITE" id="PS50893">
    <property type="entry name" value="ABC_TRANSPORTER_2"/>
    <property type="match status" value="1"/>
</dbReference>
<dbReference type="GO" id="GO:0140359">
    <property type="term" value="F:ABC-type transporter activity"/>
    <property type="evidence" value="ECO:0007669"/>
    <property type="project" value="InterPro"/>
</dbReference>
<dbReference type="SUPFAM" id="SSF90123">
    <property type="entry name" value="ABC transporter transmembrane region"/>
    <property type="match status" value="1"/>
</dbReference>
<keyword evidence="4" id="KW-0067">ATP-binding</keyword>
<feature type="transmembrane region" description="Helical" evidence="8">
    <location>
        <begin position="175"/>
        <end position="195"/>
    </location>
</feature>
<comment type="caution">
    <text evidence="11">The sequence shown here is derived from an EMBL/GenBank/DDBJ whole genome shotgun (WGS) entry which is preliminary data.</text>
</comment>
<dbReference type="InterPro" id="IPR036640">
    <property type="entry name" value="ABC1_TM_sf"/>
</dbReference>
<dbReference type="InterPro" id="IPR011527">
    <property type="entry name" value="ABC1_TM_dom"/>
</dbReference>
<dbReference type="Gene3D" id="3.40.50.300">
    <property type="entry name" value="P-loop containing nucleotide triphosphate hydrolases"/>
    <property type="match status" value="1"/>
</dbReference>
<dbReference type="SUPFAM" id="SSF52540">
    <property type="entry name" value="P-loop containing nucleoside triphosphate hydrolases"/>
    <property type="match status" value="1"/>
</dbReference>
<evidence type="ECO:0000259" key="10">
    <source>
        <dbReference type="PROSITE" id="PS50929"/>
    </source>
</evidence>
<evidence type="ECO:0000313" key="11">
    <source>
        <dbReference type="EMBL" id="OKL46006.1"/>
    </source>
</evidence>
<dbReference type="PANTHER" id="PTHR24221">
    <property type="entry name" value="ATP-BINDING CASSETTE SUB-FAMILY B"/>
    <property type="match status" value="1"/>
</dbReference>
<evidence type="ECO:0000259" key="9">
    <source>
        <dbReference type="PROSITE" id="PS50893"/>
    </source>
</evidence>
<sequence>MQSRFRQQSRRKNKENTAQHPAIATKQDKLDNQMAILVGGISVVGAAWMLTLLGLVIDTAYAGLPVTRSLIIPLIISGLIASTAAGLRVWMSNRSAVRAENRVRSVLADTSMVKPLSPQTEGEDRLGSQINLMNDGVERLTLYRQTFIPQIGAALAIPVLTLLWIAVVIDWVSALVIFISIPLIPILVRGFMLVLKKVSSNSRRARNELAAAYLDAIEGMDTLQLLGASQRVGQKLAAQGEVNRLSIMRLLSKNQLVLFVIDISFSMFIVAAAAIMAVIRIDSGAITVGAGATLVLMSIFLIEPIDQVGAFFYVGMGGMASQRAINRYLSAEEVTPEQPTESENISIDSAPAVALKNVSFSYGELDVLKHADLEVKSGQHIAIVGPSGQGKSTLLKLVQGSLTPAEGQIFLNDKPLTAQQLRSHSAVVAQRTWLFAGTVADNLALVAPDATEEEMWQALDTAHVGDEIRSLPNGLDTVVGERGYGLSGGQAQRISIARALLSRRHLLLMDEPTSAVDLHSEALISQALGEIGNDRTMIMVTHRHGLLPSADQILEVKKLQVNTLSTGSDFAATEENNA</sequence>
<dbReference type="Pfam" id="PF00664">
    <property type="entry name" value="ABC_membrane"/>
    <property type="match status" value="1"/>
</dbReference>
<dbReference type="InterPro" id="IPR003593">
    <property type="entry name" value="AAA+_ATPase"/>
</dbReference>
<feature type="domain" description="ABC transporter" evidence="9">
    <location>
        <begin position="353"/>
        <end position="578"/>
    </location>
</feature>
<evidence type="ECO:0000256" key="7">
    <source>
        <dbReference type="SAM" id="MobiDB-lite"/>
    </source>
</evidence>
<evidence type="ECO:0000256" key="2">
    <source>
        <dbReference type="ARBA" id="ARBA00022692"/>
    </source>
</evidence>
<evidence type="ECO:0000256" key="3">
    <source>
        <dbReference type="ARBA" id="ARBA00022741"/>
    </source>
</evidence>
<feature type="domain" description="ABC transmembrane type-1" evidence="10">
    <location>
        <begin position="35"/>
        <end position="317"/>
    </location>
</feature>
<dbReference type="PANTHER" id="PTHR24221:SF654">
    <property type="entry name" value="ATP-BINDING CASSETTE SUB-FAMILY B MEMBER 6"/>
    <property type="match status" value="1"/>
</dbReference>
<name>A0A1Q5PJE9_9ACTO</name>
<feature type="region of interest" description="Disordered" evidence="7">
    <location>
        <begin position="1"/>
        <end position="20"/>
    </location>
</feature>
<gene>
    <name evidence="11" type="ORF">BM477_07465</name>
</gene>
<evidence type="ECO:0000256" key="1">
    <source>
        <dbReference type="ARBA" id="ARBA00004651"/>
    </source>
</evidence>
<dbReference type="AlphaFoldDB" id="A0A1Q5PJE9"/>
<dbReference type="InterPro" id="IPR017871">
    <property type="entry name" value="ABC_transporter-like_CS"/>
</dbReference>
<dbReference type="InterPro" id="IPR039421">
    <property type="entry name" value="Type_1_exporter"/>
</dbReference>
<dbReference type="SMART" id="SM00382">
    <property type="entry name" value="AAA"/>
    <property type="match status" value="1"/>
</dbReference>
<feature type="transmembrane region" description="Helical" evidence="8">
    <location>
        <begin position="147"/>
        <end position="169"/>
    </location>
</feature>
<evidence type="ECO:0008006" key="13">
    <source>
        <dbReference type="Google" id="ProtNLM"/>
    </source>
</evidence>
<dbReference type="GO" id="GO:0016887">
    <property type="term" value="F:ATP hydrolysis activity"/>
    <property type="evidence" value="ECO:0007669"/>
    <property type="project" value="InterPro"/>
</dbReference>
<reference evidence="12" key="1">
    <citation type="submission" date="2016-11" db="EMBL/GenBank/DDBJ databases">
        <title>Actinomyces gypaetusis sp. nov. isolated from Gypaetus barbatus in Qinghai Tibet Plateau China.</title>
        <authorList>
            <person name="Meng X."/>
        </authorList>
    </citation>
    <scope>NUCLEOTIDE SEQUENCE [LARGE SCALE GENOMIC DNA]</scope>
    <source>
        <strain evidence="12">DSM 15383</strain>
    </source>
</reference>
<organism evidence="11 12">
    <name type="scientific">Boudabousia marimammalium</name>
    <dbReference type="NCBI Taxonomy" id="156892"/>
    <lineage>
        <taxon>Bacteria</taxon>
        <taxon>Bacillati</taxon>
        <taxon>Actinomycetota</taxon>
        <taxon>Actinomycetes</taxon>
        <taxon>Actinomycetales</taxon>
        <taxon>Actinomycetaceae</taxon>
        <taxon>Boudabousia</taxon>
    </lineage>
</organism>
<dbReference type="PROSITE" id="PS00211">
    <property type="entry name" value="ABC_TRANSPORTER_1"/>
    <property type="match status" value="1"/>
</dbReference>
<evidence type="ECO:0000256" key="6">
    <source>
        <dbReference type="ARBA" id="ARBA00023136"/>
    </source>
</evidence>
<evidence type="ECO:0000256" key="5">
    <source>
        <dbReference type="ARBA" id="ARBA00022989"/>
    </source>
</evidence>
<keyword evidence="5 8" id="KW-1133">Transmembrane helix</keyword>
<dbReference type="GO" id="GO:0005886">
    <property type="term" value="C:plasma membrane"/>
    <property type="evidence" value="ECO:0007669"/>
    <property type="project" value="UniProtKB-SubCell"/>
</dbReference>
<dbReference type="EMBL" id="MPDM01000010">
    <property type="protein sequence ID" value="OKL46006.1"/>
    <property type="molecule type" value="Genomic_DNA"/>
</dbReference>
<feature type="transmembrane region" description="Helical" evidence="8">
    <location>
        <begin position="69"/>
        <end position="90"/>
    </location>
</feature>
<comment type="subcellular location">
    <subcellularLocation>
        <location evidence="1">Cell membrane</location>
        <topology evidence="1">Multi-pass membrane protein</topology>
    </subcellularLocation>
</comment>
<dbReference type="PROSITE" id="PS50929">
    <property type="entry name" value="ABC_TM1F"/>
    <property type="match status" value="1"/>
</dbReference>
<keyword evidence="12" id="KW-1185">Reference proteome</keyword>
<dbReference type="STRING" id="156892.BM477_07465"/>
<evidence type="ECO:0000256" key="8">
    <source>
        <dbReference type="SAM" id="Phobius"/>
    </source>
</evidence>
<keyword evidence="2 8" id="KW-0812">Transmembrane</keyword>
<dbReference type="OrthoDB" id="9806127at2"/>
<keyword evidence="3" id="KW-0547">Nucleotide-binding</keyword>
<accession>A0A1Q5PJE9</accession>
<dbReference type="Gene3D" id="1.20.1560.10">
    <property type="entry name" value="ABC transporter type 1, transmembrane domain"/>
    <property type="match status" value="1"/>
</dbReference>
<dbReference type="InterPro" id="IPR027417">
    <property type="entry name" value="P-loop_NTPase"/>
</dbReference>
<feature type="transmembrane region" description="Helical" evidence="8">
    <location>
        <begin position="256"/>
        <end position="279"/>
    </location>
</feature>
<dbReference type="GO" id="GO:0005524">
    <property type="term" value="F:ATP binding"/>
    <property type="evidence" value="ECO:0007669"/>
    <property type="project" value="UniProtKB-KW"/>
</dbReference>
<dbReference type="Pfam" id="PF00005">
    <property type="entry name" value="ABC_tran"/>
    <property type="match status" value="1"/>
</dbReference>
<dbReference type="RefSeq" id="WP_075362072.1">
    <property type="nucleotide sequence ID" value="NZ_MPDM01000010.1"/>
</dbReference>
<keyword evidence="6 8" id="KW-0472">Membrane</keyword>
<feature type="transmembrane region" description="Helical" evidence="8">
    <location>
        <begin position="35"/>
        <end position="57"/>
    </location>
</feature>
<evidence type="ECO:0000256" key="4">
    <source>
        <dbReference type="ARBA" id="ARBA00022840"/>
    </source>
</evidence>
<protein>
    <recommendedName>
        <fullName evidence="13">Thiol reductant ABC exporter subunit CydC</fullName>
    </recommendedName>
</protein>
<proteinExistence type="predicted"/>
<dbReference type="InterPro" id="IPR003439">
    <property type="entry name" value="ABC_transporter-like_ATP-bd"/>
</dbReference>